<reference evidence="1 2" key="1">
    <citation type="submission" date="2018-07" db="EMBL/GenBank/DDBJ databases">
        <title>Genome sequencing of Runella.</title>
        <authorList>
            <person name="Baek M.-G."/>
            <person name="Yi H."/>
        </authorList>
    </citation>
    <scope>NUCLEOTIDE SEQUENCE [LARGE SCALE GENOMIC DNA]</scope>
    <source>
        <strain evidence="1 2">HYN0085</strain>
    </source>
</reference>
<dbReference type="InterPro" id="IPR027056">
    <property type="entry name" value="Gluconate_2DH_su3"/>
</dbReference>
<accession>A0A344TCS2</accession>
<dbReference type="Pfam" id="PF13618">
    <property type="entry name" value="Gluconate_2-dh3"/>
    <property type="match status" value="1"/>
</dbReference>
<evidence type="ECO:0000313" key="2">
    <source>
        <dbReference type="Proteomes" id="UP000251993"/>
    </source>
</evidence>
<dbReference type="EMBL" id="CP030850">
    <property type="protein sequence ID" value="AXE16443.1"/>
    <property type="molecule type" value="Genomic_DNA"/>
</dbReference>
<dbReference type="OrthoDB" id="129242at2"/>
<evidence type="ECO:0000313" key="1">
    <source>
        <dbReference type="EMBL" id="AXE16443.1"/>
    </source>
</evidence>
<protein>
    <submittedName>
        <fullName evidence="1">Gluconate 2-dehydrogenase subunit 3 family protein</fullName>
    </submittedName>
</protein>
<keyword evidence="2" id="KW-1185">Reference proteome</keyword>
<dbReference type="RefSeq" id="WP_114065230.1">
    <property type="nucleotide sequence ID" value="NZ_CP030850.1"/>
</dbReference>
<gene>
    <name evidence="1" type="ORF">DR864_01220</name>
</gene>
<dbReference type="KEGG" id="run:DR864_01220"/>
<dbReference type="Proteomes" id="UP000251993">
    <property type="component" value="Chromosome"/>
</dbReference>
<dbReference type="AlphaFoldDB" id="A0A344TCS2"/>
<sequence length="208" mass="22825">MKRRDTLKALSLGTLTATIAGTEAHADVPKKAVPPSLSDFKNGKSAAELARDAKIAAEKFFTLHELQTIRVLADFIIPADGQFGGATEAKVAEFIEFIVKDMPQHQTPMRGGLLWLDTACVKQFGKKFVACPKAQQIQMLDQIAYPGQAKPEMSQGVAFFNLMRNLTATGYFTTEVGFKYLGYVGNRPNAWDGVPEDVLKQYGLSYDS</sequence>
<proteinExistence type="predicted"/>
<name>A0A344TCS2_9BACT</name>
<organism evidence="1 2">
    <name type="scientific">Runella rosea</name>
    <dbReference type="NCBI Taxonomy" id="2259595"/>
    <lineage>
        <taxon>Bacteria</taxon>
        <taxon>Pseudomonadati</taxon>
        <taxon>Bacteroidota</taxon>
        <taxon>Cytophagia</taxon>
        <taxon>Cytophagales</taxon>
        <taxon>Spirosomataceae</taxon>
        <taxon>Runella</taxon>
    </lineage>
</organism>